<evidence type="ECO:0000256" key="2">
    <source>
        <dbReference type="ARBA" id="ARBA00022475"/>
    </source>
</evidence>
<dbReference type="Pfam" id="PF00672">
    <property type="entry name" value="HAMP"/>
    <property type="match status" value="1"/>
</dbReference>
<dbReference type="SUPFAM" id="SSF158472">
    <property type="entry name" value="HAMP domain-like"/>
    <property type="match status" value="1"/>
</dbReference>
<evidence type="ECO:0000256" key="6">
    <source>
        <dbReference type="ARBA" id="ARBA00023136"/>
    </source>
</evidence>
<dbReference type="Gene3D" id="3.30.450.20">
    <property type="entry name" value="PAS domain"/>
    <property type="match status" value="2"/>
</dbReference>
<evidence type="ECO:0000256" key="1">
    <source>
        <dbReference type="ARBA" id="ARBA00004651"/>
    </source>
</evidence>
<protein>
    <recommendedName>
        <fullName evidence="9">HAMP domain-containing protein</fullName>
    </recommendedName>
</protein>
<dbReference type="InterPro" id="IPR029151">
    <property type="entry name" value="Sensor-like_sf"/>
</dbReference>
<dbReference type="GO" id="GO:0007165">
    <property type="term" value="P:signal transduction"/>
    <property type="evidence" value="ECO:0007669"/>
    <property type="project" value="InterPro"/>
</dbReference>
<keyword evidence="6 8" id="KW-0472">Membrane</keyword>
<evidence type="ECO:0000313" key="11">
    <source>
        <dbReference type="Proteomes" id="UP000177122"/>
    </source>
</evidence>
<dbReference type="PANTHER" id="PTHR32089:SF114">
    <property type="entry name" value="METHYL-ACCEPTING CHEMOTAXIS PROTEIN MCPB"/>
    <property type="match status" value="1"/>
</dbReference>
<organism evidence="10 11">
    <name type="scientific">Candidatus Lloydbacteria bacterium RIFCSPHIGHO2_01_FULL_49_22</name>
    <dbReference type="NCBI Taxonomy" id="1798658"/>
    <lineage>
        <taxon>Bacteria</taxon>
        <taxon>Candidatus Lloydiibacteriota</taxon>
    </lineage>
</organism>
<feature type="transmembrane region" description="Helical" evidence="8">
    <location>
        <begin position="314"/>
        <end position="337"/>
    </location>
</feature>
<comment type="caution">
    <text evidence="10">The sequence shown here is derived from an EMBL/GenBank/DDBJ whole genome shotgun (WGS) entry which is preliminary data.</text>
</comment>
<dbReference type="InterPro" id="IPR003660">
    <property type="entry name" value="HAMP_dom"/>
</dbReference>
<feature type="coiled-coil region" evidence="7">
    <location>
        <begin position="457"/>
        <end position="484"/>
    </location>
</feature>
<accession>A0A1G2CV19</accession>
<evidence type="ECO:0000256" key="3">
    <source>
        <dbReference type="ARBA" id="ARBA00022500"/>
    </source>
</evidence>
<dbReference type="SMART" id="SM00304">
    <property type="entry name" value="HAMP"/>
    <property type="match status" value="1"/>
</dbReference>
<dbReference type="GO" id="GO:0006935">
    <property type="term" value="P:chemotaxis"/>
    <property type="evidence" value="ECO:0007669"/>
    <property type="project" value="UniProtKB-KW"/>
</dbReference>
<evidence type="ECO:0000256" key="5">
    <source>
        <dbReference type="ARBA" id="ARBA00022989"/>
    </source>
</evidence>
<dbReference type="GO" id="GO:0005886">
    <property type="term" value="C:plasma membrane"/>
    <property type="evidence" value="ECO:0007669"/>
    <property type="project" value="UniProtKB-SubCell"/>
</dbReference>
<feature type="domain" description="HAMP" evidence="9">
    <location>
        <begin position="334"/>
        <end position="386"/>
    </location>
</feature>
<sequence>MLPKIRISSVRAKITILFVLLSIFLCALTTLVTYFYVNIALIEGNISNINKIAIEQVHYTAQIIKTDQLFSKMLGTNSLVREYFLNPNETKGKELLDVFSGYTKENSKYLAIYLLDTHGSGVVSTDVRFVGQNYSFRDYYKFAMRGEAYIDNAIGSVSNQFGYYFSYPVKDDGGTVIGIVVVKASNTEIDNSILRSELSNTSSVMLTDGFGIILVSNRPDRFLKSIGALSPENSALIAETNKLLGKEVVPLQYNEVQKIIDTYTGSVTINYFDPKDNENENISVIKFDDLPFYLVSEIGMQGVEDTVLSIVMKIIAIFLLGILLVSFLTYRAIIIFISPLSKLRSLSEAIKRGDFSQRVEVKTDDEFGELAETMNAMTTSLGDTFTALENKVRERTKELEKVMEEKSKYLEKEVLDRTEEFKRSLEEKDKSLEVKVAVRTDDLKKMMKETEQMNKFMIGRELKMTELKKEIADLKEKLEEASHKGS</sequence>
<dbReference type="CDD" id="cd06225">
    <property type="entry name" value="HAMP"/>
    <property type="match status" value="1"/>
</dbReference>
<dbReference type="AlphaFoldDB" id="A0A1G2CV19"/>
<evidence type="ECO:0000259" key="9">
    <source>
        <dbReference type="PROSITE" id="PS50885"/>
    </source>
</evidence>
<dbReference type="CDD" id="cd12914">
    <property type="entry name" value="PDC1_DGC_like"/>
    <property type="match status" value="1"/>
</dbReference>
<keyword evidence="2" id="KW-1003">Cell membrane</keyword>
<gene>
    <name evidence="10" type="ORF">A2845_02650</name>
</gene>
<keyword evidence="7" id="KW-0175">Coiled coil</keyword>
<keyword evidence="5 8" id="KW-1133">Transmembrane helix</keyword>
<dbReference type="Gene3D" id="6.10.340.10">
    <property type="match status" value="1"/>
</dbReference>
<dbReference type="SUPFAM" id="SSF103190">
    <property type="entry name" value="Sensory domain-like"/>
    <property type="match status" value="1"/>
</dbReference>
<keyword evidence="4 8" id="KW-0812">Transmembrane</keyword>
<evidence type="ECO:0000256" key="7">
    <source>
        <dbReference type="SAM" id="Coils"/>
    </source>
</evidence>
<comment type="subcellular location">
    <subcellularLocation>
        <location evidence="1">Cell membrane</location>
        <topology evidence="1">Multi-pass membrane protein</topology>
    </subcellularLocation>
</comment>
<dbReference type="Proteomes" id="UP000177122">
    <property type="component" value="Unassembled WGS sequence"/>
</dbReference>
<feature type="coiled-coil region" evidence="7">
    <location>
        <begin position="385"/>
        <end position="412"/>
    </location>
</feature>
<evidence type="ECO:0000256" key="8">
    <source>
        <dbReference type="SAM" id="Phobius"/>
    </source>
</evidence>
<keyword evidence="3" id="KW-0145">Chemotaxis</keyword>
<evidence type="ECO:0000256" key="4">
    <source>
        <dbReference type="ARBA" id="ARBA00022692"/>
    </source>
</evidence>
<proteinExistence type="predicted"/>
<dbReference type="InterPro" id="IPR033479">
    <property type="entry name" value="dCache_1"/>
</dbReference>
<name>A0A1G2CV19_9BACT</name>
<reference evidence="10 11" key="1">
    <citation type="journal article" date="2016" name="Nat. Commun.">
        <title>Thousands of microbial genomes shed light on interconnected biogeochemical processes in an aquifer system.</title>
        <authorList>
            <person name="Anantharaman K."/>
            <person name="Brown C.T."/>
            <person name="Hug L.A."/>
            <person name="Sharon I."/>
            <person name="Castelle C.J."/>
            <person name="Probst A.J."/>
            <person name="Thomas B.C."/>
            <person name="Singh A."/>
            <person name="Wilkins M.J."/>
            <person name="Karaoz U."/>
            <person name="Brodie E.L."/>
            <person name="Williams K.H."/>
            <person name="Hubbard S.S."/>
            <person name="Banfield J.F."/>
        </authorList>
    </citation>
    <scope>NUCLEOTIDE SEQUENCE [LARGE SCALE GENOMIC DNA]</scope>
</reference>
<evidence type="ECO:0000313" key="10">
    <source>
        <dbReference type="EMBL" id="OGZ05196.1"/>
    </source>
</evidence>
<dbReference type="Pfam" id="PF02743">
    <property type="entry name" value="dCache_1"/>
    <property type="match status" value="1"/>
</dbReference>
<dbReference type="PROSITE" id="PS50885">
    <property type="entry name" value="HAMP"/>
    <property type="match status" value="1"/>
</dbReference>
<dbReference type="PANTHER" id="PTHR32089">
    <property type="entry name" value="METHYL-ACCEPTING CHEMOTAXIS PROTEIN MCPB"/>
    <property type="match status" value="1"/>
</dbReference>
<feature type="transmembrane region" description="Helical" evidence="8">
    <location>
        <begin position="12"/>
        <end position="37"/>
    </location>
</feature>
<dbReference type="EMBL" id="MHLI01000015">
    <property type="protein sequence ID" value="OGZ05196.1"/>
    <property type="molecule type" value="Genomic_DNA"/>
</dbReference>